<keyword evidence="3" id="KW-1185">Reference proteome</keyword>
<feature type="compositionally biased region" description="Low complexity" evidence="1">
    <location>
        <begin position="139"/>
        <end position="151"/>
    </location>
</feature>
<dbReference type="RefSeq" id="XP_049265037.1">
    <property type="nucleotide sequence ID" value="XM_049405364.1"/>
</dbReference>
<dbReference type="EMBL" id="JAGSYN010000064">
    <property type="protein sequence ID" value="KAG7664805.1"/>
    <property type="molecule type" value="Genomic_DNA"/>
</dbReference>
<reference evidence="2 3" key="1">
    <citation type="journal article" date="2021" name="DNA Res.">
        <title>Genome analysis of Candida subhashii reveals its hybrid nature and dual mitochondrial genome conformations.</title>
        <authorList>
            <person name="Mixao V."/>
            <person name="Hegedusova E."/>
            <person name="Saus E."/>
            <person name="Pryszcz L.P."/>
            <person name="Cillingova A."/>
            <person name="Nosek J."/>
            <person name="Gabaldon T."/>
        </authorList>
    </citation>
    <scope>NUCLEOTIDE SEQUENCE [LARGE SCALE GENOMIC DNA]</scope>
    <source>
        <strain evidence="2 3">CBS 10753</strain>
    </source>
</reference>
<evidence type="ECO:0000256" key="1">
    <source>
        <dbReference type="SAM" id="MobiDB-lite"/>
    </source>
</evidence>
<dbReference type="AlphaFoldDB" id="A0A8J5UZA0"/>
<name>A0A8J5UZA0_9ASCO</name>
<feature type="region of interest" description="Disordered" evidence="1">
    <location>
        <begin position="101"/>
        <end position="161"/>
    </location>
</feature>
<comment type="caution">
    <text evidence="2">The sequence shown here is derived from an EMBL/GenBank/DDBJ whole genome shotgun (WGS) entry which is preliminary data.</text>
</comment>
<evidence type="ECO:0000313" key="3">
    <source>
        <dbReference type="Proteomes" id="UP000694255"/>
    </source>
</evidence>
<feature type="compositionally biased region" description="Low complexity" evidence="1">
    <location>
        <begin position="101"/>
        <end position="122"/>
    </location>
</feature>
<evidence type="ECO:0000313" key="2">
    <source>
        <dbReference type="EMBL" id="KAG7664805.1"/>
    </source>
</evidence>
<dbReference type="GeneID" id="73468488"/>
<organism evidence="2 3">
    <name type="scientific">[Candida] subhashii</name>
    <dbReference type="NCBI Taxonomy" id="561895"/>
    <lineage>
        <taxon>Eukaryota</taxon>
        <taxon>Fungi</taxon>
        <taxon>Dikarya</taxon>
        <taxon>Ascomycota</taxon>
        <taxon>Saccharomycotina</taxon>
        <taxon>Pichiomycetes</taxon>
        <taxon>Debaryomycetaceae</taxon>
        <taxon>Spathaspora</taxon>
    </lineage>
</organism>
<gene>
    <name evidence="2" type="ORF">J8A68_001687</name>
</gene>
<protein>
    <submittedName>
        <fullName evidence="2">Uncharacterized protein</fullName>
    </submittedName>
</protein>
<sequence>MKLVYSLAIPFVAAAPLENLIKKDGCSSCLDAGVYLLDKCPDKDPEKLAECVCKLDDDYYEDLYDCYKNCADAEAEEQASSPEELRQAVCLAYDFQVPNSSTKSTISQASTTSSSQARTQAAENDDGASTQAADDRNVDASTQATTTSTSDDSNENSGVRLGAGSLTEPGFMSKITFCWNFVFAAIVKSRLGNALQFFLKQGEFNLQQDDTFDKSSTGFIPRETSEEYPVS</sequence>
<accession>A0A8J5UZA0</accession>
<proteinExistence type="predicted"/>
<dbReference type="Proteomes" id="UP000694255">
    <property type="component" value="Unassembled WGS sequence"/>
</dbReference>